<accession>A0A2R4XJH0</accession>
<gene>
    <name evidence="1" type="ORF">DBV39_09575</name>
</gene>
<proteinExistence type="predicted"/>
<reference evidence="1 2" key="1">
    <citation type="submission" date="2018-04" db="EMBL/GenBank/DDBJ databases">
        <title>Bordetella sp. HZ20 isolated from seawater.</title>
        <authorList>
            <person name="Sun C."/>
        </authorList>
    </citation>
    <scope>NUCLEOTIDE SEQUENCE [LARGE SCALE GENOMIC DNA]</scope>
    <source>
        <strain evidence="1 2">HZ20</strain>
    </source>
</reference>
<keyword evidence="2" id="KW-1185">Reference proteome</keyword>
<dbReference type="KEGG" id="boz:DBV39_09575"/>
<protein>
    <submittedName>
        <fullName evidence="1">Uncharacterized protein</fullName>
    </submittedName>
</protein>
<name>A0A2R4XJH0_9BURK</name>
<dbReference type="Proteomes" id="UP000244571">
    <property type="component" value="Chromosome"/>
</dbReference>
<dbReference type="AlphaFoldDB" id="A0A2R4XJH0"/>
<evidence type="ECO:0000313" key="1">
    <source>
        <dbReference type="EMBL" id="AWB33914.1"/>
    </source>
</evidence>
<dbReference type="EMBL" id="CP028901">
    <property type="protein sequence ID" value="AWB33914.1"/>
    <property type="molecule type" value="Genomic_DNA"/>
</dbReference>
<evidence type="ECO:0000313" key="2">
    <source>
        <dbReference type="Proteomes" id="UP000244571"/>
    </source>
</evidence>
<sequence length="64" mass="7594">MIRLTLDEHIHEAEGRVKELMQFKRHLIQVGVWRGGWKSHGENRHRIALEFLNYVLRCRSAAAE</sequence>
<organism evidence="1 2">
    <name type="scientific">Orrella marina</name>
    <dbReference type="NCBI Taxonomy" id="2163011"/>
    <lineage>
        <taxon>Bacteria</taxon>
        <taxon>Pseudomonadati</taxon>
        <taxon>Pseudomonadota</taxon>
        <taxon>Betaproteobacteria</taxon>
        <taxon>Burkholderiales</taxon>
        <taxon>Alcaligenaceae</taxon>
        <taxon>Orrella</taxon>
    </lineage>
</organism>